<dbReference type="PANTHER" id="PTHR23155">
    <property type="entry name" value="DISEASE RESISTANCE PROTEIN RP"/>
    <property type="match status" value="1"/>
</dbReference>
<keyword evidence="4" id="KW-1185">Reference proteome</keyword>
<dbReference type="InterPro" id="IPR058922">
    <property type="entry name" value="WHD_DRP"/>
</dbReference>
<dbReference type="InterPro" id="IPR036388">
    <property type="entry name" value="WH-like_DNA-bd_sf"/>
</dbReference>
<dbReference type="Pfam" id="PF23559">
    <property type="entry name" value="WHD_DRP"/>
    <property type="match status" value="1"/>
</dbReference>
<dbReference type="Gene3D" id="1.10.8.430">
    <property type="entry name" value="Helical domain of apoptotic protease-activating factors"/>
    <property type="match status" value="1"/>
</dbReference>
<evidence type="ECO:0000259" key="2">
    <source>
        <dbReference type="Pfam" id="PF23559"/>
    </source>
</evidence>
<accession>A0A371F4Q6</accession>
<gene>
    <name evidence="3" type="primary">RGA4</name>
    <name evidence="3" type="ORF">CR513_47225</name>
</gene>
<dbReference type="AlphaFoldDB" id="A0A371F4Q6"/>
<dbReference type="OrthoDB" id="1426692at2759"/>
<feature type="domain" description="Disease resistance protein winged helix" evidence="2">
    <location>
        <begin position="101"/>
        <end position="169"/>
    </location>
</feature>
<dbReference type="EMBL" id="QJKJ01010610">
    <property type="protein sequence ID" value="RDX73205.1"/>
    <property type="molecule type" value="Genomic_DNA"/>
</dbReference>
<dbReference type="Gene3D" id="1.10.10.10">
    <property type="entry name" value="Winged helix-like DNA-binding domain superfamily/Winged helix DNA-binding domain"/>
    <property type="match status" value="1"/>
</dbReference>
<dbReference type="InterPro" id="IPR042197">
    <property type="entry name" value="Apaf_helical"/>
</dbReference>
<feature type="non-terminal residue" evidence="3">
    <location>
        <position position="1"/>
    </location>
</feature>
<reference evidence="3" key="1">
    <citation type="submission" date="2018-05" db="EMBL/GenBank/DDBJ databases">
        <title>Draft genome of Mucuna pruriens seed.</title>
        <authorList>
            <person name="Nnadi N.E."/>
            <person name="Vos R."/>
            <person name="Hasami M.H."/>
            <person name="Devisetty U.K."/>
            <person name="Aguiy J.C."/>
        </authorList>
    </citation>
    <scope>NUCLEOTIDE SEQUENCE [LARGE SCALE GENOMIC DNA]</scope>
    <source>
        <strain evidence="3">JCA_2017</strain>
    </source>
</reference>
<evidence type="ECO:0000313" key="3">
    <source>
        <dbReference type="EMBL" id="RDX73205.1"/>
    </source>
</evidence>
<name>A0A371F4Q6_MUCPR</name>
<comment type="caution">
    <text evidence="3">The sequence shown here is derived from an EMBL/GenBank/DDBJ whole genome shotgun (WGS) entry which is preliminary data.</text>
</comment>
<dbReference type="STRING" id="157652.A0A371F4Q6"/>
<proteinExistence type="predicted"/>
<evidence type="ECO:0000313" key="4">
    <source>
        <dbReference type="Proteomes" id="UP000257109"/>
    </source>
</evidence>
<dbReference type="GO" id="GO:0043531">
    <property type="term" value="F:ADP binding"/>
    <property type="evidence" value="ECO:0007669"/>
    <property type="project" value="InterPro"/>
</dbReference>
<dbReference type="InterPro" id="IPR044974">
    <property type="entry name" value="Disease_R_plants"/>
</dbReference>
<dbReference type="InterPro" id="IPR027417">
    <property type="entry name" value="P-loop_NTPase"/>
</dbReference>
<dbReference type="GO" id="GO:0098542">
    <property type="term" value="P:defense response to other organism"/>
    <property type="evidence" value="ECO:0007669"/>
    <property type="project" value="TreeGrafter"/>
</dbReference>
<evidence type="ECO:0000256" key="1">
    <source>
        <dbReference type="ARBA" id="ARBA00022737"/>
    </source>
</evidence>
<dbReference type="PANTHER" id="PTHR23155:SF1071">
    <property type="entry name" value="DISEASE RESISTANCE RPP13-LIKE PROTEIN 1"/>
    <property type="match status" value="1"/>
</dbReference>
<protein>
    <submittedName>
        <fullName evidence="3">Disease resistance protein RGA4</fullName>
    </submittedName>
</protein>
<dbReference type="SUPFAM" id="SSF52540">
    <property type="entry name" value="P-loop containing nucleoside triphosphate hydrolases"/>
    <property type="match status" value="1"/>
</dbReference>
<keyword evidence="1" id="KW-0677">Repeat</keyword>
<dbReference type="Proteomes" id="UP000257109">
    <property type="component" value="Unassembled WGS sequence"/>
</dbReference>
<sequence>MLSNVVRCLRTMHVFQSLMENSTLEIIGREIVKKCKSSPLAAQTIGGLLRAKHDVRDWNVMLTNEIWLFSLNDNKVIPALRTSYYRLPPHLKSCFVYYCSMYPNNYRFNKDKLILLWMAEGLLEQPKKMRTLEVGSEFFDYLTFRLFFKQFKNDDHQSFVIHDLLHDLAISVAGDFYFRSEEPGKENNIKIHTLHLHIEVFERDASRSEQSSHFIVGKHEENGIKELGELSNLYCGEAAKAIRIVDKTQPTFCHWNGLVSDD</sequence>
<organism evidence="3 4">
    <name type="scientific">Mucuna pruriens</name>
    <name type="common">Velvet bean</name>
    <name type="synonym">Dolichos pruriens</name>
    <dbReference type="NCBI Taxonomy" id="157652"/>
    <lineage>
        <taxon>Eukaryota</taxon>
        <taxon>Viridiplantae</taxon>
        <taxon>Streptophyta</taxon>
        <taxon>Embryophyta</taxon>
        <taxon>Tracheophyta</taxon>
        <taxon>Spermatophyta</taxon>
        <taxon>Magnoliopsida</taxon>
        <taxon>eudicotyledons</taxon>
        <taxon>Gunneridae</taxon>
        <taxon>Pentapetalae</taxon>
        <taxon>rosids</taxon>
        <taxon>fabids</taxon>
        <taxon>Fabales</taxon>
        <taxon>Fabaceae</taxon>
        <taxon>Papilionoideae</taxon>
        <taxon>50 kb inversion clade</taxon>
        <taxon>NPAAA clade</taxon>
        <taxon>indigoferoid/millettioid clade</taxon>
        <taxon>Phaseoleae</taxon>
        <taxon>Mucuna</taxon>
    </lineage>
</organism>